<dbReference type="RefSeq" id="WP_089278513.1">
    <property type="nucleotide sequence ID" value="NZ_FZON01000026.1"/>
</dbReference>
<name>A0A239GJF4_9RHOB</name>
<feature type="domain" description="Hedgehog/Intein (Hint)" evidence="1">
    <location>
        <begin position="106"/>
        <end position="240"/>
    </location>
</feature>
<dbReference type="SUPFAM" id="SSF51294">
    <property type="entry name" value="Hedgehog/intein (Hint) domain"/>
    <property type="match status" value="1"/>
</dbReference>
<dbReference type="Gene3D" id="2.170.16.10">
    <property type="entry name" value="Hedgehog/Intein (Hint) domain"/>
    <property type="match status" value="1"/>
</dbReference>
<organism evidence="2 3">
    <name type="scientific">Antarctobacter heliothermus</name>
    <dbReference type="NCBI Taxonomy" id="74033"/>
    <lineage>
        <taxon>Bacteria</taxon>
        <taxon>Pseudomonadati</taxon>
        <taxon>Pseudomonadota</taxon>
        <taxon>Alphaproteobacteria</taxon>
        <taxon>Rhodobacterales</taxon>
        <taxon>Roseobacteraceae</taxon>
        <taxon>Antarctobacter</taxon>
    </lineage>
</organism>
<reference evidence="2 3" key="1">
    <citation type="submission" date="2017-06" db="EMBL/GenBank/DDBJ databases">
        <authorList>
            <person name="Kim H.J."/>
            <person name="Triplett B.A."/>
        </authorList>
    </citation>
    <scope>NUCLEOTIDE SEQUENCE [LARGE SCALE GENOMIC DNA]</scope>
    <source>
        <strain evidence="2 3">DSM 11445</strain>
    </source>
</reference>
<gene>
    <name evidence="2" type="ORF">SAMN04488078_102654</name>
</gene>
<accession>A0A239GJF4</accession>
<dbReference type="InterPro" id="IPR028992">
    <property type="entry name" value="Hedgehog/Intein_dom"/>
</dbReference>
<evidence type="ECO:0000313" key="3">
    <source>
        <dbReference type="Proteomes" id="UP000198440"/>
    </source>
</evidence>
<dbReference type="Proteomes" id="UP000198440">
    <property type="component" value="Unassembled WGS sequence"/>
</dbReference>
<dbReference type="AlphaFoldDB" id="A0A239GJF4"/>
<dbReference type="OrthoDB" id="6305173at2"/>
<dbReference type="InterPro" id="IPR036844">
    <property type="entry name" value="Hint_dom_sf"/>
</dbReference>
<dbReference type="Pfam" id="PF13403">
    <property type="entry name" value="Hint_2"/>
    <property type="match status" value="1"/>
</dbReference>
<protein>
    <submittedName>
        <fullName evidence="2">Hint domain-containing protein</fullName>
    </submittedName>
</protein>
<evidence type="ECO:0000313" key="2">
    <source>
        <dbReference type="EMBL" id="SNS68623.1"/>
    </source>
</evidence>
<dbReference type="EMBL" id="FZON01000026">
    <property type="protein sequence ID" value="SNS68623.1"/>
    <property type="molecule type" value="Genomic_DNA"/>
</dbReference>
<evidence type="ECO:0000259" key="1">
    <source>
        <dbReference type="Pfam" id="PF13403"/>
    </source>
</evidence>
<proteinExistence type="predicted"/>
<sequence>MGSFSATHAITYNSGNFVSPVQGFTDTITDGDADTTFETGDSYFAASIGDTLVYQGTAVVDGVTWPVFSYQSFPSFFTIIMDQAPVAVPPTLGPVFTSGDTFNNACFAAGTQISTPSGDVAVETLKIGDRILTADGRDIAVKWLGHLSYKPMLCSAAHLPVRLRAGALGNDLPHSDLTVTADHGMVLDGLVINASALVNGSTIDWAPLVDLPDTFTVYHVETENHDVILANGAPSETFIDYRDRRAFDNFDEYLKLYGCERIIPEMLKPRISSQRHMPAPLRTRLNIARATGHRSVA</sequence>